<dbReference type="GO" id="GO:0009228">
    <property type="term" value="P:thiamine biosynthetic process"/>
    <property type="evidence" value="ECO:0007669"/>
    <property type="project" value="UniProtKB-KW"/>
</dbReference>
<dbReference type="GO" id="GO:0016491">
    <property type="term" value="F:oxidoreductase activity"/>
    <property type="evidence" value="ECO:0007669"/>
    <property type="project" value="UniProtKB-KW"/>
</dbReference>
<dbReference type="RefSeq" id="WP_244617459.1">
    <property type="nucleotide sequence ID" value="NZ_AP022853.1"/>
</dbReference>
<sequence>MFNPDYIIVGSGIIGCSTALQLANTGASVRLLERNQPGQESSWAGGGILFPLLPWDYTDAVNQLVQRSIALFPGWAEELQTATGIDPEYRCCGMLVLPPVSTSKARIWCDTHGTRLESAGAREIVPELAADEEALWLPDVAQARNPRLLKALRRRLELLGVEISEHTEVTRWNSDGARITSIETSRGELKAGRYIVASGAWSKKLLGEHALNLDIRPIRGQMLLFKAEPGALRTIILREGFYLIPRLDGHILAGSTLEDVGFDKTTTEQAKAMLYAQATEILPLLKHAPVVKHWAGLRPGSPDNIPTIDRHPQLENLYINSGHFRYGVTMAPASAEIMANLILERPQTLDIAPYRWPVAQK</sequence>
<dbReference type="GO" id="GO:0009229">
    <property type="term" value="P:thiamine diphosphate biosynthetic process"/>
    <property type="evidence" value="ECO:0007669"/>
    <property type="project" value="UniProtKB-UniPathway"/>
</dbReference>
<feature type="domain" description="FAD dependent oxidoreductase" evidence="4">
    <location>
        <begin position="5"/>
        <end position="341"/>
    </location>
</feature>
<reference evidence="6" key="1">
    <citation type="submission" date="2020-03" db="EMBL/GenBank/DDBJ databases">
        <title>Complete genome sequence of sulfur-oxidizing bacterium skT11.</title>
        <authorList>
            <person name="Kanda M."/>
            <person name="Kojima H."/>
            <person name="Fukui M."/>
        </authorList>
    </citation>
    <scope>NUCLEOTIDE SEQUENCE [LARGE SCALE GENOMIC DNA]</scope>
    <source>
        <strain evidence="6">skT11</strain>
    </source>
</reference>
<dbReference type="InterPro" id="IPR012727">
    <property type="entry name" value="Gly_oxidase_ThiO"/>
</dbReference>
<proteinExistence type="predicted"/>
<gene>
    <name evidence="5" type="ORF">SKTS_12580</name>
</gene>
<dbReference type="KEGG" id="slac:SKTS_12580"/>
<accession>A0A6F8VBM9</accession>
<dbReference type="UniPathway" id="UPA00060"/>
<evidence type="ECO:0000259" key="4">
    <source>
        <dbReference type="Pfam" id="PF01266"/>
    </source>
</evidence>
<dbReference type="SUPFAM" id="SSF51905">
    <property type="entry name" value="FAD/NAD(P)-binding domain"/>
    <property type="match status" value="1"/>
</dbReference>
<evidence type="ECO:0000313" key="5">
    <source>
        <dbReference type="EMBL" id="BCB26372.1"/>
    </source>
</evidence>
<name>A0A6F8VBM9_9PROT</name>
<evidence type="ECO:0000313" key="6">
    <source>
        <dbReference type="Proteomes" id="UP000502260"/>
    </source>
</evidence>
<dbReference type="InterPro" id="IPR036188">
    <property type="entry name" value="FAD/NAD-bd_sf"/>
</dbReference>
<evidence type="ECO:0000256" key="3">
    <source>
        <dbReference type="ARBA" id="ARBA00023002"/>
    </source>
</evidence>
<keyword evidence="3" id="KW-0560">Oxidoreductase</keyword>
<dbReference type="Gene3D" id="3.50.50.60">
    <property type="entry name" value="FAD/NAD(P)-binding domain"/>
    <property type="match status" value="1"/>
</dbReference>
<dbReference type="PANTHER" id="PTHR13847:SF289">
    <property type="entry name" value="GLYCINE OXIDASE"/>
    <property type="match status" value="1"/>
</dbReference>
<dbReference type="AlphaFoldDB" id="A0A6F8VBM9"/>
<dbReference type="Pfam" id="PF01266">
    <property type="entry name" value="DAO"/>
    <property type="match status" value="1"/>
</dbReference>
<evidence type="ECO:0000256" key="1">
    <source>
        <dbReference type="ARBA" id="ARBA00004948"/>
    </source>
</evidence>
<dbReference type="InterPro" id="IPR006076">
    <property type="entry name" value="FAD-dep_OxRdtase"/>
</dbReference>
<keyword evidence="2" id="KW-0784">Thiamine biosynthesis</keyword>
<dbReference type="Proteomes" id="UP000502260">
    <property type="component" value="Chromosome"/>
</dbReference>
<protein>
    <submittedName>
        <fullName evidence="5">Putative D-amino acid oxidase</fullName>
    </submittedName>
</protein>
<dbReference type="NCBIfam" id="TIGR02352">
    <property type="entry name" value="thiamin_ThiO"/>
    <property type="match status" value="1"/>
</dbReference>
<dbReference type="SUPFAM" id="SSF54373">
    <property type="entry name" value="FAD-linked reductases, C-terminal domain"/>
    <property type="match status" value="1"/>
</dbReference>
<evidence type="ECO:0000256" key="2">
    <source>
        <dbReference type="ARBA" id="ARBA00022977"/>
    </source>
</evidence>
<organism evidence="5 6">
    <name type="scientific">Sulfurimicrobium lacus</name>
    <dbReference type="NCBI Taxonomy" id="2715678"/>
    <lineage>
        <taxon>Bacteria</taxon>
        <taxon>Pseudomonadati</taxon>
        <taxon>Pseudomonadota</taxon>
        <taxon>Betaproteobacteria</taxon>
        <taxon>Nitrosomonadales</taxon>
        <taxon>Sulfuricellaceae</taxon>
        <taxon>Sulfurimicrobium</taxon>
    </lineage>
</organism>
<dbReference type="GO" id="GO:0005737">
    <property type="term" value="C:cytoplasm"/>
    <property type="evidence" value="ECO:0007669"/>
    <property type="project" value="TreeGrafter"/>
</dbReference>
<comment type="pathway">
    <text evidence="1">Cofactor biosynthesis; thiamine diphosphate biosynthesis.</text>
</comment>
<dbReference type="Gene3D" id="3.30.9.10">
    <property type="entry name" value="D-Amino Acid Oxidase, subunit A, domain 2"/>
    <property type="match status" value="1"/>
</dbReference>
<dbReference type="PANTHER" id="PTHR13847">
    <property type="entry name" value="SARCOSINE DEHYDROGENASE-RELATED"/>
    <property type="match status" value="1"/>
</dbReference>
<keyword evidence="6" id="KW-1185">Reference proteome</keyword>
<dbReference type="EMBL" id="AP022853">
    <property type="protein sequence ID" value="BCB26372.1"/>
    <property type="molecule type" value="Genomic_DNA"/>
</dbReference>
<dbReference type="GO" id="GO:0050660">
    <property type="term" value="F:flavin adenine dinucleotide binding"/>
    <property type="evidence" value="ECO:0007669"/>
    <property type="project" value="InterPro"/>
</dbReference>